<protein>
    <submittedName>
        <fullName evidence="1">Uncharacterized protein</fullName>
    </submittedName>
</protein>
<dbReference type="AlphaFoldDB" id="A0A0F9TDJ3"/>
<gene>
    <name evidence="1" type="ORF">LCGC14_0362120</name>
</gene>
<accession>A0A0F9TDJ3</accession>
<name>A0A0F9TDJ3_9ZZZZ</name>
<sequence>MSDKRELGERPSFPVASTAFAQLSFPNGATGATLIDTATLNINGVIEQIEIEISTFTDGAKTMTINIASAQNANLFNEGSLADATTHLKQALSFKNSADADFNPALVDGALTLTGTISGDPGASGGTVDVTIFYR</sequence>
<evidence type="ECO:0000313" key="1">
    <source>
        <dbReference type="EMBL" id="KKN77234.1"/>
    </source>
</evidence>
<proteinExistence type="predicted"/>
<dbReference type="EMBL" id="LAZR01000282">
    <property type="protein sequence ID" value="KKN77234.1"/>
    <property type="molecule type" value="Genomic_DNA"/>
</dbReference>
<comment type="caution">
    <text evidence="1">The sequence shown here is derived from an EMBL/GenBank/DDBJ whole genome shotgun (WGS) entry which is preliminary data.</text>
</comment>
<reference evidence="1" key="1">
    <citation type="journal article" date="2015" name="Nature">
        <title>Complex archaea that bridge the gap between prokaryotes and eukaryotes.</title>
        <authorList>
            <person name="Spang A."/>
            <person name="Saw J.H."/>
            <person name="Jorgensen S.L."/>
            <person name="Zaremba-Niedzwiedzka K."/>
            <person name="Martijn J."/>
            <person name="Lind A.E."/>
            <person name="van Eijk R."/>
            <person name="Schleper C."/>
            <person name="Guy L."/>
            <person name="Ettema T.J."/>
        </authorList>
    </citation>
    <scope>NUCLEOTIDE SEQUENCE</scope>
</reference>
<organism evidence="1">
    <name type="scientific">marine sediment metagenome</name>
    <dbReference type="NCBI Taxonomy" id="412755"/>
    <lineage>
        <taxon>unclassified sequences</taxon>
        <taxon>metagenomes</taxon>
        <taxon>ecological metagenomes</taxon>
    </lineage>
</organism>